<dbReference type="AlphaFoldDB" id="A0A2N5SY41"/>
<organism evidence="1 2">
    <name type="scientific">Puccinia coronata f. sp. avenae</name>
    <dbReference type="NCBI Taxonomy" id="200324"/>
    <lineage>
        <taxon>Eukaryota</taxon>
        <taxon>Fungi</taxon>
        <taxon>Dikarya</taxon>
        <taxon>Basidiomycota</taxon>
        <taxon>Pucciniomycotina</taxon>
        <taxon>Pucciniomycetes</taxon>
        <taxon>Pucciniales</taxon>
        <taxon>Pucciniaceae</taxon>
        <taxon>Puccinia</taxon>
    </lineage>
</organism>
<reference evidence="1 2" key="1">
    <citation type="submission" date="2017-11" db="EMBL/GenBank/DDBJ databases">
        <title>De novo assembly and phasing of dikaryotic genomes from two isolates of Puccinia coronata f. sp. avenae, the causal agent of oat crown rust.</title>
        <authorList>
            <person name="Miller M.E."/>
            <person name="Zhang Y."/>
            <person name="Omidvar V."/>
            <person name="Sperschneider J."/>
            <person name="Schwessinger B."/>
            <person name="Raley C."/>
            <person name="Palmer J.M."/>
            <person name="Garnica D."/>
            <person name="Upadhyaya N."/>
            <person name="Rathjen J."/>
            <person name="Taylor J.M."/>
            <person name="Park R.F."/>
            <person name="Dodds P.N."/>
            <person name="Hirsch C.D."/>
            <person name="Kianian S.F."/>
            <person name="Figueroa M."/>
        </authorList>
    </citation>
    <scope>NUCLEOTIDE SEQUENCE [LARGE SCALE GENOMIC DNA]</scope>
    <source>
        <strain evidence="1">12SD80</strain>
    </source>
</reference>
<comment type="caution">
    <text evidence="1">The sequence shown here is derived from an EMBL/GenBank/DDBJ whole genome shotgun (WGS) entry which is preliminary data.</text>
</comment>
<evidence type="ECO:0000313" key="2">
    <source>
        <dbReference type="Proteomes" id="UP000235392"/>
    </source>
</evidence>
<sequence length="128" mass="14711">MFAPKEGLSQEMRSWAYLNAMLTGEPRLNSLRRRMEEKQLDSVQHLIERIVDIFSPKRPPLRLGEELSSQTRVAAIALLYHIMNIPGQVGREADIAANWILLRCFLLQHEKDLLSKILKDIPTGPRPL</sequence>
<dbReference type="Proteomes" id="UP000235392">
    <property type="component" value="Unassembled WGS sequence"/>
</dbReference>
<evidence type="ECO:0000313" key="1">
    <source>
        <dbReference type="EMBL" id="PLW18151.1"/>
    </source>
</evidence>
<gene>
    <name evidence="1" type="ORF">PCASD_19074</name>
</gene>
<dbReference type="EMBL" id="PGCI01000738">
    <property type="protein sequence ID" value="PLW18151.1"/>
    <property type="molecule type" value="Genomic_DNA"/>
</dbReference>
<name>A0A2N5SY41_9BASI</name>
<proteinExistence type="predicted"/>
<protein>
    <submittedName>
        <fullName evidence="1">Uncharacterized protein</fullName>
    </submittedName>
</protein>
<accession>A0A2N5SY41</accession>